<evidence type="ECO:0000256" key="6">
    <source>
        <dbReference type="ARBA" id="ARBA00022777"/>
    </source>
</evidence>
<dbReference type="EC" id="2.7.11.1" evidence="1"/>
<dbReference type="Gene3D" id="1.10.510.10">
    <property type="entry name" value="Transferase(Phosphotransferase) domain 1"/>
    <property type="match status" value="1"/>
</dbReference>
<evidence type="ECO:0000256" key="5">
    <source>
        <dbReference type="ARBA" id="ARBA00022741"/>
    </source>
</evidence>
<keyword evidence="3" id="KW-0597">Phosphoprotein</keyword>
<evidence type="ECO:0000256" key="4">
    <source>
        <dbReference type="ARBA" id="ARBA00022679"/>
    </source>
</evidence>
<keyword evidence="2" id="KW-0723">Serine/threonine-protein kinase</keyword>
<dbReference type="InterPro" id="IPR011009">
    <property type="entry name" value="Kinase-like_dom_sf"/>
</dbReference>
<evidence type="ECO:0000256" key="8">
    <source>
        <dbReference type="ARBA" id="ARBA00037982"/>
    </source>
</evidence>
<feature type="binding site" evidence="9">
    <location>
        <position position="329"/>
    </location>
    <ligand>
        <name>ATP</name>
        <dbReference type="ChEBI" id="CHEBI:30616"/>
    </ligand>
</feature>
<keyword evidence="10" id="KW-0812">Transmembrane</keyword>
<dbReference type="InterPro" id="IPR017441">
    <property type="entry name" value="Protein_kinase_ATP_BS"/>
</dbReference>
<evidence type="ECO:0000256" key="3">
    <source>
        <dbReference type="ARBA" id="ARBA00022553"/>
    </source>
</evidence>
<dbReference type="PANTHER" id="PTHR11042">
    <property type="entry name" value="EUKARYOTIC TRANSLATION INITIATION FACTOR 2-ALPHA KINASE EIF2-ALPHA KINASE -RELATED"/>
    <property type="match status" value="1"/>
</dbReference>
<protein>
    <recommendedName>
        <fullName evidence="1">non-specific serine/threonine protein kinase</fullName>
        <ecNumber evidence="1">2.7.11.1</ecNumber>
    </recommendedName>
</protein>
<dbReference type="PROSITE" id="PS00107">
    <property type="entry name" value="PROTEIN_KINASE_ATP"/>
    <property type="match status" value="1"/>
</dbReference>
<keyword evidence="10" id="KW-1133">Transmembrane helix</keyword>
<comment type="caution">
    <text evidence="12">The sequence shown here is derived from an EMBL/GenBank/DDBJ whole genome shotgun (WGS) entry which is preliminary data.</text>
</comment>
<keyword evidence="4" id="KW-0808">Transferase</keyword>
<feature type="transmembrane region" description="Helical" evidence="10">
    <location>
        <begin position="185"/>
        <end position="203"/>
    </location>
</feature>
<evidence type="ECO:0000313" key="13">
    <source>
        <dbReference type="Proteomes" id="UP000326759"/>
    </source>
</evidence>
<dbReference type="FunFam" id="1.10.510.10:FF:000251">
    <property type="entry name" value="eukaryotic translation initiation factor 2-alpha kinase 3"/>
    <property type="match status" value="1"/>
</dbReference>
<evidence type="ECO:0000313" key="12">
    <source>
        <dbReference type="EMBL" id="KAB7500507.1"/>
    </source>
</evidence>
<dbReference type="SMART" id="SM00220">
    <property type="entry name" value="S_TKc"/>
    <property type="match status" value="1"/>
</dbReference>
<organism evidence="12 13">
    <name type="scientific">Armadillidium nasatum</name>
    <dbReference type="NCBI Taxonomy" id="96803"/>
    <lineage>
        <taxon>Eukaryota</taxon>
        <taxon>Metazoa</taxon>
        <taxon>Ecdysozoa</taxon>
        <taxon>Arthropoda</taxon>
        <taxon>Crustacea</taxon>
        <taxon>Multicrustacea</taxon>
        <taxon>Malacostraca</taxon>
        <taxon>Eumalacostraca</taxon>
        <taxon>Peracarida</taxon>
        <taxon>Isopoda</taxon>
        <taxon>Oniscidea</taxon>
        <taxon>Crinocheta</taxon>
        <taxon>Armadillidiidae</taxon>
        <taxon>Armadillidium</taxon>
    </lineage>
</organism>
<dbReference type="GO" id="GO:0005634">
    <property type="term" value="C:nucleus"/>
    <property type="evidence" value="ECO:0007669"/>
    <property type="project" value="TreeGrafter"/>
</dbReference>
<dbReference type="InterPro" id="IPR008271">
    <property type="entry name" value="Ser/Thr_kinase_AS"/>
</dbReference>
<evidence type="ECO:0000256" key="2">
    <source>
        <dbReference type="ARBA" id="ARBA00022527"/>
    </source>
</evidence>
<dbReference type="InterPro" id="IPR000719">
    <property type="entry name" value="Prot_kinase_dom"/>
</dbReference>
<proteinExistence type="inferred from homology"/>
<feature type="transmembrane region" description="Helical" evidence="10">
    <location>
        <begin position="215"/>
        <end position="233"/>
    </location>
</feature>
<dbReference type="EMBL" id="SEYY01013762">
    <property type="protein sequence ID" value="KAB7500507.1"/>
    <property type="molecule type" value="Genomic_DNA"/>
</dbReference>
<dbReference type="Proteomes" id="UP000326759">
    <property type="component" value="Unassembled WGS sequence"/>
</dbReference>
<dbReference type="InterPro" id="IPR050339">
    <property type="entry name" value="CC_SR_Kinase"/>
</dbReference>
<keyword evidence="10" id="KW-0472">Membrane</keyword>
<dbReference type="OrthoDB" id="341578at2759"/>
<dbReference type="PANTHER" id="PTHR11042:SF91">
    <property type="entry name" value="EUKARYOTIC TRANSLATION INITIATION FACTOR 2-ALPHA KINASE"/>
    <property type="match status" value="1"/>
</dbReference>
<keyword evidence="13" id="KW-1185">Reference proteome</keyword>
<keyword evidence="12" id="KW-0396">Initiation factor</keyword>
<dbReference type="Gene3D" id="3.30.200.20">
    <property type="entry name" value="Phosphorylase Kinase, domain 1"/>
    <property type="match status" value="1"/>
</dbReference>
<dbReference type="SUPFAM" id="SSF56112">
    <property type="entry name" value="Protein kinase-like (PK-like)"/>
    <property type="match status" value="1"/>
</dbReference>
<name>A0A5N5T2X3_9CRUS</name>
<dbReference type="GO" id="GO:0005524">
    <property type="term" value="F:ATP binding"/>
    <property type="evidence" value="ECO:0007669"/>
    <property type="project" value="UniProtKB-UniRule"/>
</dbReference>
<dbReference type="AlphaFoldDB" id="A0A5N5T2X3"/>
<keyword evidence="12" id="KW-0648">Protein biosynthesis</keyword>
<reference evidence="12 13" key="1">
    <citation type="journal article" date="2019" name="PLoS Biol.">
        <title>Sex chromosomes control vertical transmission of feminizing Wolbachia symbionts in an isopod.</title>
        <authorList>
            <person name="Becking T."/>
            <person name="Chebbi M.A."/>
            <person name="Giraud I."/>
            <person name="Moumen B."/>
            <person name="Laverre T."/>
            <person name="Caubet Y."/>
            <person name="Peccoud J."/>
            <person name="Gilbert C."/>
            <person name="Cordaux R."/>
        </authorList>
    </citation>
    <scope>NUCLEOTIDE SEQUENCE [LARGE SCALE GENOMIC DNA]</scope>
    <source>
        <strain evidence="12">ANa2</strain>
        <tissue evidence="12">Whole body excluding digestive tract and cuticle</tissue>
    </source>
</reference>
<keyword evidence="5 9" id="KW-0547">Nucleotide-binding</keyword>
<keyword evidence="6 12" id="KW-0418">Kinase</keyword>
<evidence type="ECO:0000256" key="9">
    <source>
        <dbReference type="PROSITE-ProRule" id="PRU10141"/>
    </source>
</evidence>
<feature type="domain" description="Protein kinase" evidence="11">
    <location>
        <begin position="300"/>
        <end position="712"/>
    </location>
</feature>
<dbReference type="GO" id="GO:0005737">
    <property type="term" value="C:cytoplasm"/>
    <property type="evidence" value="ECO:0007669"/>
    <property type="project" value="TreeGrafter"/>
</dbReference>
<sequence>MIFTAVPNLSLTQLYGSISLGEDKLLGRWKREYGTLVLGNMKSILLVAALPSPIVSAWSLKNEDLEEINLFSSNSIPALLPEGGYEDSKEKQKEPMIYVGIHQGQLYVQENENLKKQNPGAHQYINNMRQDNGYYLFGDDFDLLLNDSDYWSLKKDEIDSVYSPKTFGEKILYYLNRGSVSLRTWSVIWVPLICVVVGALYVRQYIRTERAINQIRANDMVFSMVVFILHNIFRENQQVLQMLQRLGLHIPTLPAPPTTPMYALTEEGTNETPQTPSTTPSDRVTERQDSCFVSRFTSDFETIGRLGQGGFGVVLRVKKKLDENEYAVKRIVLPSKEKSAERVKREVRALAKLNHSNIVRYYNSWLETPPVDFVQEDDKFWKATDTFAPSFDDFTEQREKIKSEDNQTSGVLSQSINTRNIQDLRIVEQRYKRKERTQSDSVVFMTSSNEDQRDRILSSAINISSNSNSCSHIKNKKRPFSLDIKEFNSSLFNNTDNIKKILENNPPVVNPKTYLFIQMELCKEESLKEWLTANRERDQNWIYSVFNDIVHAVEYVHDRALMHRDLKPSNIFFSLDGEIKIGDFGLVTNIDEENDIALTPLDDKSIISKNLKKQKTLNVGTQLYMSPEQLSGQSYTYKVDIYSLGLIFFEMLVSFSTEMERLDVMRKARDKEFPRDFITKFPDVTNLLKLTLHRDPSKRPTTRGIRLRDPLKVFQKSIENITPEEHFHLIRPRGQGHVRVHSGSQIILQSSSGSP</sequence>
<dbReference type="GO" id="GO:0003743">
    <property type="term" value="F:translation initiation factor activity"/>
    <property type="evidence" value="ECO:0007669"/>
    <property type="project" value="UniProtKB-KW"/>
</dbReference>
<accession>A0A5N5T2X3</accession>
<keyword evidence="7 9" id="KW-0067">ATP-binding</keyword>
<evidence type="ECO:0000259" key="11">
    <source>
        <dbReference type="PROSITE" id="PS50011"/>
    </source>
</evidence>
<evidence type="ECO:0000256" key="7">
    <source>
        <dbReference type="ARBA" id="ARBA00022840"/>
    </source>
</evidence>
<evidence type="ECO:0000256" key="1">
    <source>
        <dbReference type="ARBA" id="ARBA00012513"/>
    </source>
</evidence>
<comment type="similarity">
    <text evidence="8">Belongs to the protein kinase superfamily. Ser/Thr protein kinase family. GCN2 subfamily.</text>
</comment>
<dbReference type="PROSITE" id="PS50011">
    <property type="entry name" value="PROTEIN_KINASE_DOM"/>
    <property type="match status" value="1"/>
</dbReference>
<dbReference type="Pfam" id="PF00069">
    <property type="entry name" value="Pkinase"/>
    <property type="match status" value="2"/>
</dbReference>
<dbReference type="PROSITE" id="PS00108">
    <property type="entry name" value="PROTEIN_KINASE_ST"/>
    <property type="match status" value="1"/>
</dbReference>
<gene>
    <name evidence="12" type="primary">PEK</name>
    <name evidence="12" type="ORF">Anas_03338</name>
</gene>
<evidence type="ECO:0000256" key="10">
    <source>
        <dbReference type="SAM" id="Phobius"/>
    </source>
</evidence>
<dbReference type="GO" id="GO:0004694">
    <property type="term" value="F:eukaryotic translation initiation factor 2alpha kinase activity"/>
    <property type="evidence" value="ECO:0007669"/>
    <property type="project" value="TreeGrafter"/>
</dbReference>